<dbReference type="OrthoDB" id="3671213at2"/>
<dbReference type="InterPro" id="IPR024344">
    <property type="entry name" value="MDMPI_metal-binding"/>
</dbReference>
<dbReference type="Pfam" id="PF11716">
    <property type="entry name" value="MDMPI_N"/>
    <property type="match status" value="1"/>
</dbReference>
<keyword evidence="3" id="KW-1185">Reference proteome</keyword>
<evidence type="ECO:0000313" key="2">
    <source>
        <dbReference type="EMBL" id="PWN04745.1"/>
    </source>
</evidence>
<dbReference type="InterPro" id="IPR017517">
    <property type="entry name" value="Maleyloyr_isom"/>
</dbReference>
<protein>
    <submittedName>
        <fullName evidence="2">Maleylpyruvate isomerase family mycothiol-dependent enzyme</fullName>
    </submittedName>
</protein>
<evidence type="ECO:0000259" key="1">
    <source>
        <dbReference type="Pfam" id="PF11716"/>
    </source>
</evidence>
<keyword evidence="2" id="KW-0413">Isomerase</keyword>
<dbReference type="Proteomes" id="UP000245507">
    <property type="component" value="Unassembled WGS sequence"/>
</dbReference>
<feature type="domain" description="Mycothiol-dependent maleylpyruvate isomerase metal-binding" evidence="1">
    <location>
        <begin position="8"/>
        <end position="122"/>
    </location>
</feature>
<dbReference type="PANTHER" id="PTHR40758:SF1">
    <property type="entry name" value="CONSERVED PROTEIN"/>
    <property type="match status" value="1"/>
</dbReference>
<proteinExistence type="predicted"/>
<dbReference type="AlphaFoldDB" id="A0A316TNY8"/>
<reference evidence="2 3" key="1">
    <citation type="submission" date="2018-05" db="EMBL/GenBank/DDBJ databases">
        <title>Nocardioides silvaticus genome.</title>
        <authorList>
            <person name="Li C."/>
            <person name="Wang G."/>
        </authorList>
    </citation>
    <scope>NUCLEOTIDE SEQUENCE [LARGE SCALE GENOMIC DNA]</scope>
    <source>
        <strain evidence="2 3">CCTCC AB 2018079</strain>
    </source>
</reference>
<dbReference type="GO" id="GO:0046872">
    <property type="term" value="F:metal ion binding"/>
    <property type="evidence" value="ECO:0007669"/>
    <property type="project" value="InterPro"/>
</dbReference>
<dbReference type="PANTHER" id="PTHR40758">
    <property type="entry name" value="CONSERVED PROTEIN"/>
    <property type="match status" value="1"/>
</dbReference>
<gene>
    <name evidence="2" type="ORF">DJ010_03780</name>
</gene>
<comment type="caution">
    <text evidence="2">The sequence shown here is derived from an EMBL/GenBank/DDBJ whole genome shotgun (WGS) entry which is preliminary data.</text>
</comment>
<dbReference type="GO" id="GO:0005886">
    <property type="term" value="C:plasma membrane"/>
    <property type="evidence" value="ECO:0007669"/>
    <property type="project" value="TreeGrafter"/>
</dbReference>
<dbReference type="SUPFAM" id="SSF109854">
    <property type="entry name" value="DinB/YfiT-like putative metalloenzymes"/>
    <property type="match status" value="1"/>
</dbReference>
<keyword evidence="2" id="KW-0670">Pyruvate</keyword>
<dbReference type="EMBL" id="QGDD01000001">
    <property type="protein sequence ID" value="PWN04745.1"/>
    <property type="molecule type" value="Genomic_DNA"/>
</dbReference>
<evidence type="ECO:0000313" key="3">
    <source>
        <dbReference type="Proteomes" id="UP000245507"/>
    </source>
</evidence>
<sequence>MDWIPLLSDATGRFADTVAAGDLDAAVPSCPDWTLADLVVHLGETHLWAAHAVVDGTPDGNETYDGAPAGLVDWYRDAAARLVEVLASRDPDEPCWAFGPSKVTGFWRRRQVHETIVHTYDALASAGRGAAWADGLDPVLAWDGVDEVATVFYPRQVRLDRIAPLAGKLRFRATDHEAAPVEIGEGEPVAEVGGPASYLLLAVWKRAPVDDPVAARLLETAVTP</sequence>
<dbReference type="InterPro" id="IPR034660">
    <property type="entry name" value="DinB/YfiT-like"/>
</dbReference>
<name>A0A316TNY8_9ACTN</name>
<dbReference type="NCBIfam" id="TIGR03083">
    <property type="entry name" value="maleylpyruvate isomerase family mycothiol-dependent enzyme"/>
    <property type="match status" value="1"/>
</dbReference>
<dbReference type="RefSeq" id="WP_109692249.1">
    <property type="nucleotide sequence ID" value="NZ_QGDD01000001.1"/>
</dbReference>
<dbReference type="GO" id="GO:0016853">
    <property type="term" value="F:isomerase activity"/>
    <property type="evidence" value="ECO:0007669"/>
    <property type="project" value="UniProtKB-KW"/>
</dbReference>
<organism evidence="2 3">
    <name type="scientific">Nocardioides silvaticus</name>
    <dbReference type="NCBI Taxonomy" id="2201891"/>
    <lineage>
        <taxon>Bacteria</taxon>
        <taxon>Bacillati</taxon>
        <taxon>Actinomycetota</taxon>
        <taxon>Actinomycetes</taxon>
        <taxon>Propionibacteriales</taxon>
        <taxon>Nocardioidaceae</taxon>
        <taxon>Nocardioides</taxon>
    </lineage>
</organism>
<accession>A0A316TNY8</accession>